<dbReference type="Gene3D" id="1.10.10.10">
    <property type="entry name" value="Winged helix-like DNA-binding domain superfamily/Winged helix DNA-binding domain"/>
    <property type="match status" value="1"/>
</dbReference>
<evidence type="ECO:0000256" key="5">
    <source>
        <dbReference type="ARBA" id="ARBA00023125"/>
    </source>
</evidence>
<evidence type="ECO:0000256" key="1">
    <source>
        <dbReference type="ARBA" id="ARBA00007788"/>
    </source>
</evidence>
<accession>H1PYH2</accession>
<dbReference type="RefSeq" id="WP_008699397.1">
    <property type="nucleotide sequence ID" value="NZ_KE161012.1"/>
</dbReference>
<dbReference type="GO" id="GO:0006352">
    <property type="term" value="P:DNA-templated transcription initiation"/>
    <property type="evidence" value="ECO:0007669"/>
    <property type="project" value="InterPro"/>
</dbReference>
<dbReference type="SUPFAM" id="SSF88946">
    <property type="entry name" value="Sigma2 domain of RNA polymerase sigma factors"/>
    <property type="match status" value="1"/>
</dbReference>
<dbReference type="PANTHER" id="PTHR30385:SF1">
    <property type="entry name" value="RNA POLYMERASE SIGMA-H FACTOR"/>
    <property type="match status" value="1"/>
</dbReference>
<evidence type="ECO:0000313" key="10">
    <source>
        <dbReference type="EMBL" id="EHO77161.1"/>
    </source>
</evidence>
<evidence type="ECO:0000259" key="9">
    <source>
        <dbReference type="Pfam" id="PF08281"/>
    </source>
</evidence>
<dbReference type="GO" id="GO:0016987">
    <property type="term" value="F:sigma factor activity"/>
    <property type="evidence" value="ECO:0007669"/>
    <property type="project" value="UniProtKB-KW"/>
</dbReference>
<dbReference type="InterPro" id="IPR016371">
    <property type="entry name" value="RNA_pol_sigma-H_factor"/>
</dbReference>
<dbReference type="PANTHER" id="PTHR30385">
    <property type="entry name" value="SIGMA FACTOR F FLAGELLAR"/>
    <property type="match status" value="1"/>
</dbReference>
<evidence type="ECO:0000259" key="8">
    <source>
        <dbReference type="Pfam" id="PF04542"/>
    </source>
</evidence>
<evidence type="ECO:0000256" key="4">
    <source>
        <dbReference type="ARBA" id="ARBA00023082"/>
    </source>
</evidence>
<dbReference type="InterPro" id="IPR014284">
    <property type="entry name" value="RNA_pol_sigma-70_dom"/>
</dbReference>
<organism evidence="10 11">
    <name type="scientific">Fusobacterium ulcerans 12-1B</name>
    <dbReference type="NCBI Taxonomy" id="457404"/>
    <lineage>
        <taxon>Bacteria</taxon>
        <taxon>Fusobacteriati</taxon>
        <taxon>Fusobacteriota</taxon>
        <taxon>Fusobacteriia</taxon>
        <taxon>Fusobacteriales</taxon>
        <taxon>Fusobacteriaceae</taxon>
        <taxon>Fusobacterium</taxon>
    </lineage>
</organism>
<keyword evidence="11" id="KW-1185">Reference proteome</keyword>
<dbReference type="Proteomes" id="UP000003233">
    <property type="component" value="Unassembled WGS sequence"/>
</dbReference>
<dbReference type="PIRSF" id="PIRSF002939">
    <property type="entry name" value="RNA_polymerase_sigma-H_factor"/>
    <property type="match status" value="1"/>
</dbReference>
<comment type="function">
    <text evidence="7">Sigma factors are initiation factors that promote the attachment of RNA polymerase to specific initiation sites and are then released. Sigma-S contributes to the protection against external stress, thus playing a role in cellular fitness and survival.</text>
</comment>
<evidence type="ECO:0000256" key="6">
    <source>
        <dbReference type="ARBA" id="ARBA00023163"/>
    </source>
</evidence>
<dbReference type="Pfam" id="PF04542">
    <property type="entry name" value="Sigma70_r2"/>
    <property type="match status" value="1"/>
</dbReference>
<gene>
    <name evidence="10" type="ORF">HMPREF0402_03465</name>
</gene>
<keyword evidence="4" id="KW-0731">Sigma factor</keyword>
<dbReference type="HOGENOM" id="CLU_090333_0_1_0"/>
<evidence type="ECO:0000256" key="2">
    <source>
        <dbReference type="ARBA" id="ARBA00021245"/>
    </source>
</evidence>
<sequence>MITSQLIQKAQLGDETSLQEVFEDFNDLIHFSVKRFFIAGGDKEDVIQEARVGLLKAINYYKVDKNASFKTFAVLCIKRHLISAIKSSNSGKNKILNSALSACAEEDRLNYGDYHVLGSTASYHNPEEIYLEKEKYNDLMKYVKINLSKMEKELFEYILLEMTYIEIAEKTGRSSKSVDNAIQRIKKKLRAFFEEYDSI</sequence>
<dbReference type="InterPro" id="IPR016032">
    <property type="entry name" value="Sig_transdc_resp-reg_C-effctor"/>
</dbReference>
<comment type="caution">
    <text evidence="10">The sequence shown here is derived from an EMBL/GenBank/DDBJ whole genome shotgun (WGS) entry which is preliminary data.</text>
</comment>
<dbReference type="InterPro" id="IPR007627">
    <property type="entry name" value="RNA_pol_sigma70_r2"/>
</dbReference>
<reference evidence="10 11" key="1">
    <citation type="submission" date="2012-07" db="EMBL/GenBank/DDBJ databases">
        <title>The Genome Sequence of Fusobacterium ulcerans 12_1B.</title>
        <authorList>
            <consortium name="The Broad Institute Genome Sequencing Platform"/>
            <person name="Earl A."/>
            <person name="Ward D."/>
            <person name="Feldgarden M."/>
            <person name="Gevers D."/>
            <person name="Strauss J."/>
            <person name="Ambrose C.E."/>
            <person name="Allen-Vercoe E."/>
            <person name="Walker B."/>
            <person name="Young S.K."/>
            <person name="Zeng Q."/>
            <person name="Gargeya S."/>
            <person name="Fitzgerald M."/>
            <person name="Haas B."/>
            <person name="Abouelleil A."/>
            <person name="Alvarado L."/>
            <person name="Arachchi H.M."/>
            <person name="Berlin A.M."/>
            <person name="Chapman S.B."/>
            <person name="Goldberg J."/>
            <person name="Griggs A."/>
            <person name="Gujja S."/>
            <person name="Hansen M."/>
            <person name="Howarth C."/>
            <person name="Imamovic A."/>
            <person name="Larimer J."/>
            <person name="McCowen C."/>
            <person name="Montmayeur A."/>
            <person name="Murphy C."/>
            <person name="Neiman D."/>
            <person name="Pearson M."/>
            <person name="Priest M."/>
            <person name="Roberts A."/>
            <person name="Saif S."/>
            <person name="Shea T."/>
            <person name="Sisk P."/>
            <person name="Sykes S."/>
            <person name="Wortman J."/>
            <person name="Nusbaum C."/>
            <person name="Birren B."/>
        </authorList>
    </citation>
    <scope>NUCLEOTIDE SEQUENCE [LARGE SCALE GENOMIC DNA]</scope>
    <source>
        <strain evidence="10 11">12_1B</strain>
    </source>
</reference>
<evidence type="ECO:0000256" key="3">
    <source>
        <dbReference type="ARBA" id="ARBA00023015"/>
    </source>
</evidence>
<feature type="domain" description="RNA polymerase sigma-70 region 2" evidence="8">
    <location>
        <begin position="22"/>
        <end position="88"/>
    </location>
</feature>
<dbReference type="SUPFAM" id="SSF46894">
    <property type="entry name" value="C-terminal effector domain of the bipartite response regulators"/>
    <property type="match status" value="1"/>
</dbReference>
<evidence type="ECO:0000256" key="7">
    <source>
        <dbReference type="ARBA" id="ARBA00024701"/>
    </source>
</evidence>
<dbReference type="InterPro" id="IPR036388">
    <property type="entry name" value="WH-like_DNA-bd_sf"/>
</dbReference>
<dbReference type="AlphaFoldDB" id="H1PYH2"/>
<dbReference type="InterPro" id="IPR013325">
    <property type="entry name" value="RNA_pol_sigma_r2"/>
</dbReference>
<dbReference type="EMBL" id="AGWJ02000035">
    <property type="protein sequence ID" value="EHO77161.1"/>
    <property type="molecule type" value="Genomic_DNA"/>
</dbReference>
<dbReference type="PATRIC" id="fig|457404.5.peg.3560"/>
<evidence type="ECO:0000313" key="11">
    <source>
        <dbReference type="Proteomes" id="UP000003233"/>
    </source>
</evidence>
<comment type="similarity">
    <text evidence="1">Belongs to the sigma-70 factor family.</text>
</comment>
<dbReference type="InterPro" id="IPR013249">
    <property type="entry name" value="RNA_pol_sigma70_r4_t2"/>
</dbReference>
<dbReference type="NCBIfam" id="TIGR02937">
    <property type="entry name" value="sigma70-ECF"/>
    <property type="match status" value="1"/>
</dbReference>
<keyword evidence="3" id="KW-0805">Transcription regulation</keyword>
<keyword evidence="6" id="KW-0804">Transcription</keyword>
<dbReference type="Pfam" id="PF08281">
    <property type="entry name" value="Sigma70_r4_2"/>
    <property type="match status" value="1"/>
</dbReference>
<protein>
    <recommendedName>
        <fullName evidence="2">RNA polymerase sigma factor SigS</fullName>
    </recommendedName>
</protein>
<feature type="domain" description="RNA polymerase sigma factor 70 region 4 type 2" evidence="9">
    <location>
        <begin position="149"/>
        <end position="189"/>
    </location>
</feature>
<dbReference type="BioCyc" id="FSP457404-HMP:GTSQ-3519-MONOMER"/>
<dbReference type="GO" id="GO:0003677">
    <property type="term" value="F:DNA binding"/>
    <property type="evidence" value="ECO:0007669"/>
    <property type="project" value="UniProtKB-KW"/>
</dbReference>
<keyword evidence="5" id="KW-0238">DNA-binding</keyword>
<name>H1PYH2_9FUSO</name>
<dbReference type="Gene3D" id="1.20.120.1810">
    <property type="match status" value="1"/>
</dbReference>
<proteinExistence type="inferred from homology"/>